<dbReference type="SMART" id="SM00822">
    <property type="entry name" value="PKS_KR"/>
    <property type="match status" value="1"/>
</dbReference>
<dbReference type="GO" id="GO:0044550">
    <property type="term" value="P:secondary metabolite biosynthetic process"/>
    <property type="evidence" value="ECO:0007669"/>
    <property type="project" value="TreeGrafter"/>
</dbReference>
<proteinExistence type="predicted"/>
<dbReference type="SUPFAM" id="SSF51735">
    <property type="entry name" value="NAD(P)-binding Rossmann-fold domains"/>
    <property type="match status" value="1"/>
</dbReference>
<dbReference type="InterPro" id="IPR006162">
    <property type="entry name" value="Ppantetheine_attach_site"/>
</dbReference>
<keyword evidence="8" id="KW-1185">Reference proteome</keyword>
<dbReference type="InterPro" id="IPR036291">
    <property type="entry name" value="NAD(P)-bd_dom_sf"/>
</dbReference>
<dbReference type="EMBL" id="JAGIXG020000072">
    <property type="protein sequence ID" value="KAI6778350.1"/>
    <property type="molecule type" value="Genomic_DNA"/>
</dbReference>
<dbReference type="InterPro" id="IPR057326">
    <property type="entry name" value="KR_dom"/>
</dbReference>
<evidence type="ECO:0000259" key="6">
    <source>
        <dbReference type="PROSITE" id="PS50075"/>
    </source>
</evidence>
<accession>A0A9P9XVS5</accession>
<dbReference type="GO" id="GO:0004312">
    <property type="term" value="F:fatty acid synthase activity"/>
    <property type="evidence" value="ECO:0007669"/>
    <property type="project" value="TreeGrafter"/>
</dbReference>
<reference evidence="7" key="1">
    <citation type="journal article" date="2021" name="J Fungi (Basel)">
        <title>Genomic and Metabolomic Analyses of the Marine Fungus Emericellopsis cladophorae: Insights into Saltwater Adaptability Mechanisms and Its Biosynthetic Potential.</title>
        <authorList>
            <person name="Goncalves M.F.M."/>
            <person name="Hilario S."/>
            <person name="Van de Peer Y."/>
            <person name="Esteves A.C."/>
            <person name="Alves A."/>
        </authorList>
    </citation>
    <scope>NUCLEOTIDE SEQUENCE</scope>
    <source>
        <strain evidence="7">MUM 19.33</strain>
    </source>
</reference>
<dbReference type="InterPro" id="IPR013968">
    <property type="entry name" value="PKS_KR"/>
</dbReference>
<evidence type="ECO:0000313" key="8">
    <source>
        <dbReference type="Proteomes" id="UP001055219"/>
    </source>
</evidence>
<dbReference type="PROSITE" id="PS50075">
    <property type="entry name" value="CARRIER"/>
    <property type="match status" value="1"/>
</dbReference>
<organism evidence="7 8">
    <name type="scientific">Emericellopsis cladophorae</name>
    <dbReference type="NCBI Taxonomy" id="2686198"/>
    <lineage>
        <taxon>Eukaryota</taxon>
        <taxon>Fungi</taxon>
        <taxon>Dikarya</taxon>
        <taxon>Ascomycota</taxon>
        <taxon>Pezizomycotina</taxon>
        <taxon>Sordariomycetes</taxon>
        <taxon>Hypocreomycetidae</taxon>
        <taxon>Hypocreales</taxon>
        <taxon>Bionectriaceae</taxon>
        <taxon>Emericellopsis</taxon>
    </lineage>
</organism>
<name>A0A9P9XVS5_9HYPO</name>
<dbReference type="RefSeq" id="XP_051359206.1">
    <property type="nucleotide sequence ID" value="XM_051509855.1"/>
</dbReference>
<dbReference type="InterPro" id="IPR050091">
    <property type="entry name" value="PKS_NRPS_Biosynth_Enz"/>
</dbReference>
<dbReference type="InterPro" id="IPR036736">
    <property type="entry name" value="ACP-like_sf"/>
</dbReference>
<dbReference type="GeneID" id="75829858"/>
<feature type="compositionally biased region" description="Low complexity" evidence="5">
    <location>
        <begin position="353"/>
        <end position="366"/>
    </location>
</feature>
<dbReference type="AlphaFoldDB" id="A0A9P9XVS5"/>
<dbReference type="PROSITE" id="PS00012">
    <property type="entry name" value="PHOSPHOPANTETHEINE"/>
    <property type="match status" value="1"/>
</dbReference>
<keyword evidence="3" id="KW-0808">Transferase</keyword>
<evidence type="ECO:0000313" key="7">
    <source>
        <dbReference type="EMBL" id="KAI6778350.1"/>
    </source>
</evidence>
<protein>
    <submittedName>
        <fullName evidence="7">Polyketide synthase</fullName>
    </submittedName>
</protein>
<dbReference type="SUPFAM" id="SSF47336">
    <property type="entry name" value="ACP-like"/>
    <property type="match status" value="1"/>
</dbReference>
<evidence type="ECO:0000256" key="5">
    <source>
        <dbReference type="SAM" id="MobiDB-lite"/>
    </source>
</evidence>
<dbReference type="PANTHER" id="PTHR43775">
    <property type="entry name" value="FATTY ACID SYNTHASE"/>
    <property type="match status" value="1"/>
</dbReference>
<dbReference type="Gene3D" id="3.40.50.720">
    <property type="entry name" value="NAD(P)-binding Rossmann-like Domain"/>
    <property type="match status" value="1"/>
</dbReference>
<keyword evidence="2" id="KW-0597">Phosphoprotein</keyword>
<dbReference type="InterPro" id="IPR009081">
    <property type="entry name" value="PP-bd_ACP"/>
</dbReference>
<evidence type="ECO:0000256" key="1">
    <source>
        <dbReference type="ARBA" id="ARBA00022450"/>
    </source>
</evidence>
<dbReference type="PANTHER" id="PTHR43775:SF20">
    <property type="entry name" value="HYBRID PKS-NRPS SYNTHETASE APDA"/>
    <property type="match status" value="1"/>
</dbReference>
<gene>
    <name evidence="7" type="ORF">J7T54_003357</name>
</gene>
<feature type="region of interest" description="Disordered" evidence="5">
    <location>
        <begin position="329"/>
        <end position="384"/>
    </location>
</feature>
<comment type="caution">
    <text evidence="7">The sequence shown here is derived from an EMBL/GenBank/DDBJ whole genome shotgun (WGS) entry which is preliminary data.</text>
</comment>
<evidence type="ECO:0000256" key="2">
    <source>
        <dbReference type="ARBA" id="ARBA00022553"/>
    </source>
</evidence>
<dbReference type="OrthoDB" id="5245411at2759"/>
<dbReference type="Pfam" id="PF08659">
    <property type="entry name" value="KR"/>
    <property type="match status" value="1"/>
</dbReference>
<evidence type="ECO:0000256" key="4">
    <source>
        <dbReference type="ARBA" id="ARBA00023002"/>
    </source>
</evidence>
<keyword evidence="4" id="KW-0560">Oxidoreductase</keyword>
<feature type="compositionally biased region" description="Polar residues" evidence="5">
    <location>
        <begin position="336"/>
        <end position="352"/>
    </location>
</feature>
<dbReference type="GO" id="GO:0016491">
    <property type="term" value="F:oxidoreductase activity"/>
    <property type="evidence" value="ECO:0007669"/>
    <property type="project" value="UniProtKB-KW"/>
</dbReference>
<dbReference type="Proteomes" id="UP001055219">
    <property type="component" value="Unassembled WGS sequence"/>
</dbReference>
<reference evidence="7" key="2">
    <citation type="submission" date="2022-07" db="EMBL/GenBank/DDBJ databases">
        <authorList>
            <person name="Goncalves M.F.M."/>
            <person name="Hilario S."/>
            <person name="Van De Peer Y."/>
            <person name="Esteves A.C."/>
            <person name="Alves A."/>
        </authorList>
    </citation>
    <scope>NUCLEOTIDE SEQUENCE</scope>
    <source>
        <strain evidence="7">MUM 19.33</strain>
    </source>
</reference>
<dbReference type="GO" id="GO:0006633">
    <property type="term" value="P:fatty acid biosynthetic process"/>
    <property type="evidence" value="ECO:0007669"/>
    <property type="project" value="TreeGrafter"/>
</dbReference>
<feature type="domain" description="Carrier" evidence="6">
    <location>
        <begin position="246"/>
        <end position="328"/>
    </location>
</feature>
<keyword evidence="1" id="KW-0596">Phosphopantetheine</keyword>
<sequence length="384" mass="41342">MSGGLGLSLCDWLIENGAKYLALTSRNPQVVDAWLAAHKKNGVTIRLLPCNVTDEAALRAVHERIVEEMPPVAGAVNGAMVLRDVSVRNMSLEDVQTVIRPKILGSIHLDRIFHDVDLDFFILVSSISGVIGTVGQANYAAANAGVCSLSAQRRNRGLHSSCINVGMINGVGYITQSERNLDEAMERLAVVHLSESDFRHSFAEAIEAGQPDSPHGPEFTLGLREIPQDAANMPKWAPDPKFSHFIVRRAAEDALCAQLRRVLQQSTPNDELLEMDSTSLGLDSLISVDIRSWFLKSFQVNIPVLKIMGNNVQMLSLAELAAKNIPAPLTPDVHGQETTASAPSSVNDSSVGPSTETGNTTPTSTPHSERTASDSAHGKSEGKD</sequence>
<feature type="compositionally biased region" description="Basic and acidic residues" evidence="5">
    <location>
        <begin position="367"/>
        <end position="384"/>
    </location>
</feature>
<evidence type="ECO:0000256" key="3">
    <source>
        <dbReference type="ARBA" id="ARBA00022679"/>
    </source>
</evidence>